<dbReference type="OrthoDB" id="10056949at2759"/>
<dbReference type="InterPro" id="IPR036390">
    <property type="entry name" value="WH_DNA-bd_sf"/>
</dbReference>
<name>A0A210QEG0_MIZYE</name>
<dbReference type="Gene3D" id="1.10.10.10">
    <property type="entry name" value="Winged helix-like DNA-binding domain superfamily/Winged helix DNA-binding domain"/>
    <property type="match status" value="1"/>
</dbReference>
<dbReference type="InterPro" id="IPR003150">
    <property type="entry name" value="DNA-bd_RFX"/>
</dbReference>
<protein>
    <submittedName>
        <fullName evidence="4">DNA-binding protein RFX6</fullName>
    </submittedName>
</protein>
<dbReference type="InterPro" id="IPR057321">
    <property type="entry name" value="RFX1-4/6/8-like_BCD"/>
</dbReference>
<feature type="domain" description="RFX-type winged-helix" evidence="3">
    <location>
        <begin position="1"/>
        <end position="44"/>
    </location>
</feature>
<reference evidence="4 5" key="1">
    <citation type="journal article" date="2017" name="Nat. Ecol. Evol.">
        <title>Scallop genome provides insights into evolution of bilaterian karyotype and development.</title>
        <authorList>
            <person name="Wang S."/>
            <person name="Zhang J."/>
            <person name="Jiao W."/>
            <person name="Li J."/>
            <person name="Xun X."/>
            <person name="Sun Y."/>
            <person name="Guo X."/>
            <person name="Huan P."/>
            <person name="Dong B."/>
            <person name="Zhang L."/>
            <person name="Hu X."/>
            <person name="Sun X."/>
            <person name="Wang J."/>
            <person name="Zhao C."/>
            <person name="Wang Y."/>
            <person name="Wang D."/>
            <person name="Huang X."/>
            <person name="Wang R."/>
            <person name="Lv J."/>
            <person name="Li Y."/>
            <person name="Zhang Z."/>
            <person name="Liu B."/>
            <person name="Lu W."/>
            <person name="Hui Y."/>
            <person name="Liang J."/>
            <person name="Zhou Z."/>
            <person name="Hou R."/>
            <person name="Li X."/>
            <person name="Liu Y."/>
            <person name="Li H."/>
            <person name="Ning X."/>
            <person name="Lin Y."/>
            <person name="Zhao L."/>
            <person name="Xing Q."/>
            <person name="Dou J."/>
            <person name="Li Y."/>
            <person name="Mao J."/>
            <person name="Guo H."/>
            <person name="Dou H."/>
            <person name="Li T."/>
            <person name="Mu C."/>
            <person name="Jiang W."/>
            <person name="Fu Q."/>
            <person name="Fu X."/>
            <person name="Miao Y."/>
            <person name="Liu J."/>
            <person name="Yu Q."/>
            <person name="Li R."/>
            <person name="Liao H."/>
            <person name="Li X."/>
            <person name="Kong Y."/>
            <person name="Jiang Z."/>
            <person name="Chourrout D."/>
            <person name="Li R."/>
            <person name="Bao Z."/>
        </authorList>
    </citation>
    <scope>NUCLEOTIDE SEQUENCE [LARGE SCALE GENOMIC DNA]</scope>
    <source>
        <strain evidence="4 5">PY_sf001</strain>
    </source>
</reference>
<evidence type="ECO:0000313" key="4">
    <source>
        <dbReference type="EMBL" id="OWF47113.1"/>
    </source>
</evidence>
<keyword evidence="5" id="KW-1185">Reference proteome</keyword>
<feature type="region of interest" description="Disordered" evidence="2">
    <location>
        <begin position="456"/>
        <end position="475"/>
    </location>
</feature>
<dbReference type="STRING" id="6573.A0A210QEG0"/>
<dbReference type="SUPFAM" id="SSF46785">
    <property type="entry name" value="Winged helix' DNA-binding domain"/>
    <property type="match status" value="1"/>
</dbReference>
<dbReference type="EMBL" id="NEDP02004034">
    <property type="protein sequence ID" value="OWF47113.1"/>
    <property type="molecule type" value="Genomic_DNA"/>
</dbReference>
<organism evidence="4 5">
    <name type="scientific">Mizuhopecten yessoensis</name>
    <name type="common">Japanese scallop</name>
    <name type="synonym">Patinopecten yessoensis</name>
    <dbReference type="NCBI Taxonomy" id="6573"/>
    <lineage>
        <taxon>Eukaryota</taxon>
        <taxon>Metazoa</taxon>
        <taxon>Spiralia</taxon>
        <taxon>Lophotrochozoa</taxon>
        <taxon>Mollusca</taxon>
        <taxon>Bivalvia</taxon>
        <taxon>Autobranchia</taxon>
        <taxon>Pteriomorphia</taxon>
        <taxon>Pectinida</taxon>
        <taxon>Pectinoidea</taxon>
        <taxon>Pectinidae</taxon>
        <taxon>Mizuhopecten</taxon>
    </lineage>
</organism>
<evidence type="ECO:0000256" key="2">
    <source>
        <dbReference type="SAM" id="MobiDB-lite"/>
    </source>
</evidence>
<accession>A0A210QEG0</accession>
<feature type="compositionally biased region" description="Basic and acidic residues" evidence="2">
    <location>
        <begin position="423"/>
        <end position="432"/>
    </location>
</feature>
<keyword evidence="1 4" id="KW-0238">DNA-binding</keyword>
<proteinExistence type="predicted"/>
<gene>
    <name evidence="4" type="ORF">KP79_PYT17898</name>
</gene>
<dbReference type="PANTHER" id="PTHR12619:SF32">
    <property type="entry name" value="RFX-TYPE WINGED-HELIX DOMAIN-CONTAINING PROTEIN"/>
    <property type="match status" value="1"/>
</dbReference>
<comment type="caution">
    <text evidence="4">The sequence shown here is derived from an EMBL/GenBank/DDBJ whole genome shotgun (WGS) entry which is preliminary data.</text>
</comment>
<dbReference type="AlphaFoldDB" id="A0A210QEG0"/>
<dbReference type="Pfam" id="PF25340">
    <property type="entry name" value="BCD_RFX"/>
    <property type="match status" value="1"/>
</dbReference>
<dbReference type="PROSITE" id="PS51526">
    <property type="entry name" value="RFX_DBD"/>
    <property type="match status" value="1"/>
</dbReference>
<evidence type="ECO:0000259" key="3">
    <source>
        <dbReference type="PROSITE" id="PS51526"/>
    </source>
</evidence>
<sequence length="686" mass="78046">MKFTPAGAATFGKIIRQKFPKLTTRRLGTRGQSKYHYYGIGIKESSIYYHSVYSGKGLTRFSGIKIKTEGSNRKYSLSSKTGTLLPEFPDANNLILPENITREKMQTFIMMYRTHCQRILDTVISANFEEVQNFLLHFWQGMPEHLIHLLDADMIVDIVGLCDSILYKVLVDVLIPSTIQDLPDSLGSEIKLFVKRLPHWLDNALDNIPEGLRQKKLEVVKGFIQSIVRQTSFVHLAQTARTALLNHDVVNQIIDDVTDINFTEICCRAGFIEPSTASTFKDDIMEFYEEFQSLLSKQAPIEAFTEWMDTIIDKCVLQPKKDNGKKFRERASKFLLQWAIFGSLFMRDLTLRSAASFGVFHLVHMMFDEYVFLVMETQQDQAKEDILQRNVQRHMKNAEEINMNAKVRTPSTKSHHNRHNKKEKMNEDHFDATDEGEPSTAADENQPDVPEVYTPSNITAFSRPTPNNRESSHFSITDDTCRSNVAHASLPLSPLKPYPSINTGPYDRPTYLPQYGIHGSYGDYVNGASSLATTRIASFSDTHAQAFGSVPFNNNVQQPMSSYWTDGRTHAAIHDTYPYSYNKFPSTYDTYNKSSFIPSGHYQDALNRSRFESSRSYHYRPTHDNLQAVASHLSMGGYSGNYMDIAQPGSQYGRQDTMIYQDDIYTGGLPPTFPTVGKSYLTAPFR</sequence>
<evidence type="ECO:0000256" key="1">
    <source>
        <dbReference type="ARBA" id="ARBA00023125"/>
    </source>
</evidence>
<dbReference type="Proteomes" id="UP000242188">
    <property type="component" value="Unassembled WGS sequence"/>
</dbReference>
<dbReference type="InterPro" id="IPR039779">
    <property type="entry name" value="RFX-like"/>
</dbReference>
<evidence type="ECO:0000313" key="5">
    <source>
        <dbReference type="Proteomes" id="UP000242188"/>
    </source>
</evidence>
<dbReference type="InterPro" id="IPR036388">
    <property type="entry name" value="WH-like_DNA-bd_sf"/>
</dbReference>
<dbReference type="GO" id="GO:0000981">
    <property type="term" value="F:DNA-binding transcription factor activity, RNA polymerase II-specific"/>
    <property type="evidence" value="ECO:0007669"/>
    <property type="project" value="TreeGrafter"/>
</dbReference>
<dbReference type="GO" id="GO:0000978">
    <property type="term" value="F:RNA polymerase II cis-regulatory region sequence-specific DNA binding"/>
    <property type="evidence" value="ECO:0007669"/>
    <property type="project" value="TreeGrafter"/>
</dbReference>
<dbReference type="PANTHER" id="PTHR12619">
    <property type="entry name" value="RFX TRANSCRIPTION FACTOR FAMILY"/>
    <property type="match status" value="1"/>
</dbReference>
<feature type="compositionally biased region" description="Basic residues" evidence="2">
    <location>
        <begin position="413"/>
        <end position="422"/>
    </location>
</feature>
<feature type="region of interest" description="Disordered" evidence="2">
    <location>
        <begin position="406"/>
        <end position="451"/>
    </location>
</feature>
<dbReference type="Pfam" id="PF02257">
    <property type="entry name" value="RFX_DNA_binding"/>
    <property type="match status" value="1"/>
</dbReference>